<feature type="transmembrane region" description="Helical" evidence="8">
    <location>
        <begin position="342"/>
        <end position="369"/>
    </location>
</feature>
<feature type="transmembrane region" description="Helical" evidence="8">
    <location>
        <begin position="565"/>
        <end position="587"/>
    </location>
</feature>
<keyword evidence="9" id="KW-0732">Signal</keyword>
<dbReference type="SUPFAM" id="SSF50182">
    <property type="entry name" value="Sm-like ribonucleoproteins"/>
    <property type="match status" value="1"/>
</dbReference>
<dbReference type="SUPFAM" id="SSF82861">
    <property type="entry name" value="Mechanosensitive channel protein MscS (YggB), transmembrane region"/>
    <property type="match status" value="1"/>
</dbReference>
<feature type="transmembrane region" description="Helical" evidence="8">
    <location>
        <begin position="319"/>
        <end position="336"/>
    </location>
</feature>
<dbReference type="Gene3D" id="1.10.287.1260">
    <property type="match status" value="1"/>
</dbReference>
<dbReference type="InterPro" id="IPR022249">
    <property type="entry name" value="DUF3772"/>
</dbReference>
<keyword evidence="6 8" id="KW-0472">Membrane</keyword>
<proteinExistence type="inferred from homology"/>
<dbReference type="InterPro" id="IPR010920">
    <property type="entry name" value="LSM_dom_sf"/>
</dbReference>
<dbReference type="Pfam" id="PF00924">
    <property type="entry name" value="MS_channel_2nd"/>
    <property type="match status" value="1"/>
</dbReference>
<evidence type="ECO:0000256" key="9">
    <source>
        <dbReference type="SAM" id="SignalP"/>
    </source>
</evidence>
<feature type="transmembrane region" description="Helical" evidence="8">
    <location>
        <begin position="203"/>
        <end position="222"/>
    </location>
</feature>
<evidence type="ECO:0000259" key="12">
    <source>
        <dbReference type="Pfam" id="PF21082"/>
    </source>
</evidence>
<feature type="domain" description="DUF3772" evidence="11">
    <location>
        <begin position="125"/>
        <end position="185"/>
    </location>
</feature>
<dbReference type="Pfam" id="PF12607">
    <property type="entry name" value="DUF3772"/>
    <property type="match status" value="1"/>
</dbReference>
<dbReference type="InterPro" id="IPR052702">
    <property type="entry name" value="MscS-like_channel"/>
</dbReference>
<dbReference type="SUPFAM" id="SSF82689">
    <property type="entry name" value="Mechanosensitive channel protein MscS (YggB), C-terminal domain"/>
    <property type="match status" value="1"/>
</dbReference>
<protein>
    <submittedName>
        <fullName evidence="13">Mechanosensitive ion channel family protein</fullName>
    </submittedName>
</protein>
<dbReference type="InterPro" id="IPR011066">
    <property type="entry name" value="MscS_channel_C_sf"/>
</dbReference>
<evidence type="ECO:0000256" key="4">
    <source>
        <dbReference type="ARBA" id="ARBA00022692"/>
    </source>
</evidence>
<evidence type="ECO:0000313" key="13">
    <source>
        <dbReference type="EMBL" id="RYB03724.1"/>
    </source>
</evidence>
<comment type="similarity">
    <text evidence="2">Belongs to the MscS (TC 1.A.23) family.</text>
</comment>
<evidence type="ECO:0000256" key="6">
    <source>
        <dbReference type="ARBA" id="ARBA00023136"/>
    </source>
</evidence>
<feature type="transmembrane region" description="Helical" evidence="8">
    <location>
        <begin position="423"/>
        <end position="441"/>
    </location>
</feature>
<evidence type="ECO:0000256" key="1">
    <source>
        <dbReference type="ARBA" id="ARBA00004651"/>
    </source>
</evidence>
<evidence type="ECO:0000313" key="14">
    <source>
        <dbReference type="Proteomes" id="UP000289411"/>
    </source>
</evidence>
<dbReference type="InterPro" id="IPR049278">
    <property type="entry name" value="MS_channel_C"/>
</dbReference>
<evidence type="ECO:0000256" key="5">
    <source>
        <dbReference type="ARBA" id="ARBA00022989"/>
    </source>
</evidence>
<feature type="transmembrane region" description="Helical" evidence="8">
    <location>
        <begin position="242"/>
        <end position="268"/>
    </location>
</feature>
<reference evidence="13 14" key="2">
    <citation type="submission" date="2019-02" db="EMBL/GenBank/DDBJ databases">
        <title>'Lichenibacterium ramalinii' gen. nov. sp. nov., 'Lichenibacterium minor' gen. nov. sp. nov.</title>
        <authorList>
            <person name="Pankratov T."/>
        </authorList>
    </citation>
    <scope>NUCLEOTIDE SEQUENCE [LARGE SCALE GENOMIC DNA]</scope>
    <source>
        <strain evidence="13 14">RmlP001</strain>
    </source>
</reference>
<dbReference type="GO" id="GO:0008381">
    <property type="term" value="F:mechanosensitive monoatomic ion channel activity"/>
    <property type="evidence" value="ECO:0007669"/>
    <property type="project" value="UniProtKB-ARBA"/>
</dbReference>
<keyword evidence="4 8" id="KW-0812">Transmembrane</keyword>
<name>A0A4Q2R9X8_9HYPH</name>
<feature type="transmembrane region" description="Helical" evidence="8">
    <location>
        <begin position="472"/>
        <end position="498"/>
    </location>
</feature>
<accession>A0A4Q2R9X8</accession>
<reference evidence="13 14" key="1">
    <citation type="submission" date="2018-09" db="EMBL/GenBank/DDBJ databases">
        <authorList>
            <person name="Grouzdev D.S."/>
            <person name="Krutkina M.S."/>
        </authorList>
    </citation>
    <scope>NUCLEOTIDE SEQUENCE [LARGE SCALE GENOMIC DNA]</scope>
    <source>
        <strain evidence="13 14">RmlP001</strain>
    </source>
</reference>
<evidence type="ECO:0000256" key="2">
    <source>
        <dbReference type="ARBA" id="ARBA00008017"/>
    </source>
</evidence>
<dbReference type="EMBL" id="QYBC01000013">
    <property type="protein sequence ID" value="RYB03724.1"/>
    <property type="molecule type" value="Genomic_DNA"/>
</dbReference>
<dbReference type="OrthoDB" id="9799209at2"/>
<dbReference type="GO" id="GO:0005886">
    <property type="term" value="C:plasma membrane"/>
    <property type="evidence" value="ECO:0007669"/>
    <property type="project" value="UniProtKB-SubCell"/>
</dbReference>
<feature type="transmembrane region" description="Helical" evidence="8">
    <location>
        <begin position="274"/>
        <end position="299"/>
    </location>
</feature>
<feature type="chain" id="PRO_5020699293" evidence="9">
    <location>
        <begin position="23"/>
        <end position="801"/>
    </location>
</feature>
<evidence type="ECO:0000256" key="8">
    <source>
        <dbReference type="SAM" id="Phobius"/>
    </source>
</evidence>
<feature type="domain" description="Mechanosensitive ion channel MscS C-terminal" evidence="12">
    <location>
        <begin position="683"/>
        <end position="763"/>
    </location>
</feature>
<dbReference type="Proteomes" id="UP000289411">
    <property type="component" value="Unassembled WGS sequence"/>
</dbReference>
<dbReference type="Gene3D" id="2.30.30.60">
    <property type="match status" value="1"/>
</dbReference>
<keyword evidence="14" id="KW-1185">Reference proteome</keyword>
<gene>
    <name evidence="13" type="ORF">D3272_16415</name>
</gene>
<dbReference type="PANTHER" id="PTHR30347">
    <property type="entry name" value="POTASSIUM CHANNEL RELATED"/>
    <property type="match status" value="1"/>
</dbReference>
<evidence type="ECO:0000256" key="7">
    <source>
        <dbReference type="SAM" id="MobiDB-lite"/>
    </source>
</evidence>
<feature type="domain" description="Mechanosensitive ion channel MscS" evidence="10">
    <location>
        <begin position="610"/>
        <end position="676"/>
    </location>
</feature>
<dbReference type="InterPro" id="IPR006685">
    <property type="entry name" value="MscS_channel_2nd"/>
</dbReference>
<comment type="caution">
    <text evidence="13">The sequence shown here is derived from an EMBL/GenBank/DDBJ whole genome shotgun (WGS) entry which is preliminary data.</text>
</comment>
<dbReference type="PANTHER" id="PTHR30347:SF9">
    <property type="entry name" value="MINICONDUCTANCE MECHANOSENSITIVE CHANNEL MSCM"/>
    <property type="match status" value="1"/>
</dbReference>
<evidence type="ECO:0000256" key="3">
    <source>
        <dbReference type="ARBA" id="ARBA00022475"/>
    </source>
</evidence>
<keyword evidence="3" id="KW-1003">Cell membrane</keyword>
<feature type="region of interest" description="Disordered" evidence="7">
    <location>
        <begin position="90"/>
        <end position="109"/>
    </location>
</feature>
<sequence length="801" mass="85375">MPIRFLSVLSLVLALLVAPALAQVPNKAAGDLDMAKQTLDAVDQRLARGDLNDAVLLQLRQQIDPVASQMNGVAADLTPRIAAVKDRLAQLGPKPDGKDGTTEAPAVTEERATQQKLFDDLDATQKRARVLAVQAGQVSDTIVSRRRALFAHDLFTRSSSLLSPGLWVAVAAEVPDDARRIVTLGENWVQAAYDGQSPARRTALGILLALIAALYYPAWRVAVRFRGRDPAAKPSRFVKAIWALRVMAVTAVVPTASVLAVGLLVTLFDLPTLLASIGSALTVAVIGVSVLIGLARGLFAPKSANWRLPPIDDGTAKNLYHLTITATVIVAVVHFVEVVNEFIGVGVPVAIATRGVGAVAVIVALALALRKSWLRRDEASQRGAASQRWATLLRTAGRVVGLTLLVSVLVGFVAFAAFLVEQLIAVAGTLELLYVLLILTAEGFGTLTKAQTPAAQALSAVLGVRQERIDQAAILLSGLVKVALYVVAVLLVLAPWRIESGDMVATVEAAFFGFSLGGATISISSLLVAVLLFVVAMTAKRAVQRWLETQYLPHTKLDTGLQNSLVTSLGYLGFVLALGLALAYLGLSFERLTLIAGGLSVGIGLGLQTVTNNFVSGLIILWERAVRVGDWVEVGAEQGYVRRINVRSTEIETFDRALVIMPNASLMSGVVKNWVRNDRVGRIKLSFTVPLSADPEEVRTALVSTAKAHDRVLAIPNPTVLFTALTEANMSFDLIAFVEDVESRARITSDLLYDIHAKLKAAGYANPPAAPTVSSPALDKLDAWLNQKLAGDPGEQRTAAE</sequence>
<feature type="transmembrane region" description="Helical" evidence="8">
    <location>
        <begin position="396"/>
        <end position="417"/>
    </location>
</feature>
<dbReference type="RefSeq" id="WP_129220293.1">
    <property type="nucleotide sequence ID" value="NZ_QYBC01000013.1"/>
</dbReference>
<evidence type="ECO:0000259" key="11">
    <source>
        <dbReference type="Pfam" id="PF12607"/>
    </source>
</evidence>
<evidence type="ECO:0000259" key="10">
    <source>
        <dbReference type="Pfam" id="PF00924"/>
    </source>
</evidence>
<dbReference type="AlphaFoldDB" id="A0A4Q2R9X8"/>
<dbReference type="Gene3D" id="3.30.70.100">
    <property type="match status" value="1"/>
</dbReference>
<comment type="subcellular location">
    <subcellularLocation>
        <location evidence="1">Cell membrane</location>
        <topology evidence="1">Multi-pass membrane protein</topology>
    </subcellularLocation>
</comment>
<keyword evidence="5 8" id="KW-1133">Transmembrane helix</keyword>
<dbReference type="Pfam" id="PF21082">
    <property type="entry name" value="MS_channel_3rd"/>
    <property type="match status" value="1"/>
</dbReference>
<dbReference type="InterPro" id="IPR023408">
    <property type="entry name" value="MscS_beta-dom_sf"/>
</dbReference>
<dbReference type="InterPro" id="IPR011014">
    <property type="entry name" value="MscS_channel_TM-2"/>
</dbReference>
<organism evidence="13 14">
    <name type="scientific">Lichenibacterium ramalinae</name>
    <dbReference type="NCBI Taxonomy" id="2316527"/>
    <lineage>
        <taxon>Bacteria</taxon>
        <taxon>Pseudomonadati</taxon>
        <taxon>Pseudomonadota</taxon>
        <taxon>Alphaproteobacteria</taxon>
        <taxon>Hyphomicrobiales</taxon>
        <taxon>Lichenihabitantaceae</taxon>
        <taxon>Lichenibacterium</taxon>
    </lineage>
</organism>
<feature type="signal peptide" evidence="9">
    <location>
        <begin position="1"/>
        <end position="22"/>
    </location>
</feature>
<feature type="transmembrane region" description="Helical" evidence="8">
    <location>
        <begin position="510"/>
        <end position="535"/>
    </location>
</feature>